<dbReference type="AlphaFoldDB" id="A0A2N0VI79"/>
<dbReference type="PANTHER" id="PTHR44196:SF1">
    <property type="entry name" value="DEHYDROGENASE_REDUCTASE SDR FAMILY MEMBER 7B"/>
    <property type="match status" value="1"/>
</dbReference>
<proteinExistence type="inferred from homology"/>
<dbReference type="CDD" id="cd05233">
    <property type="entry name" value="SDR_c"/>
    <property type="match status" value="1"/>
</dbReference>
<sequence>MSKHIVITGASRGIGNKTSRKLAEMGHTVTAISRSEEELNQLKSDYPNHISTLVLDITEENAGKKIAEHLNSLSQNIDGLLHNAGVLINKPFAEQERADWQKQFEVNLMAPALLTKELKSHFNPGSHIVTISSMGGFQGSSKFPGLSVYSATKGGLSILTECLATELSEDKISCNSLCLGAVQTEMLEQAFPGIEAPVSPQEMADYISDFIINGHKFYNGQILPVTLGDPG</sequence>
<comment type="similarity">
    <text evidence="1 3">Belongs to the short-chain dehydrogenases/reductases (SDR) family.</text>
</comment>
<gene>
    <name evidence="4" type="ORF">CWD77_00030</name>
</gene>
<dbReference type="EMBL" id="PISP01000001">
    <property type="protein sequence ID" value="PKD43906.1"/>
    <property type="molecule type" value="Genomic_DNA"/>
</dbReference>
<accession>A0A2N0VI79</accession>
<dbReference type="PRINTS" id="PR00081">
    <property type="entry name" value="GDHRDH"/>
</dbReference>
<dbReference type="OrthoDB" id="9787298at2"/>
<dbReference type="Pfam" id="PF00106">
    <property type="entry name" value="adh_short"/>
    <property type="match status" value="1"/>
</dbReference>
<keyword evidence="5" id="KW-1185">Reference proteome</keyword>
<evidence type="ECO:0000313" key="4">
    <source>
        <dbReference type="EMBL" id="PKD43906.1"/>
    </source>
</evidence>
<dbReference type="InterPro" id="IPR002347">
    <property type="entry name" value="SDR_fam"/>
</dbReference>
<evidence type="ECO:0000256" key="1">
    <source>
        <dbReference type="ARBA" id="ARBA00006484"/>
    </source>
</evidence>
<dbReference type="GO" id="GO:0016491">
    <property type="term" value="F:oxidoreductase activity"/>
    <property type="evidence" value="ECO:0007669"/>
    <property type="project" value="UniProtKB-KW"/>
</dbReference>
<name>A0A2N0VI79_9BACT</name>
<evidence type="ECO:0000256" key="2">
    <source>
        <dbReference type="ARBA" id="ARBA00023002"/>
    </source>
</evidence>
<dbReference type="Gene3D" id="3.40.50.720">
    <property type="entry name" value="NAD(P)-binding Rossmann-like Domain"/>
    <property type="match status" value="1"/>
</dbReference>
<dbReference type="RefSeq" id="WP_101071150.1">
    <property type="nucleotide sequence ID" value="NZ_PISP01000001.1"/>
</dbReference>
<evidence type="ECO:0000313" key="5">
    <source>
        <dbReference type="Proteomes" id="UP000233398"/>
    </source>
</evidence>
<dbReference type="InterPro" id="IPR036291">
    <property type="entry name" value="NAD(P)-bd_dom_sf"/>
</dbReference>
<evidence type="ECO:0000256" key="3">
    <source>
        <dbReference type="RuleBase" id="RU000363"/>
    </source>
</evidence>
<dbReference type="PRINTS" id="PR00080">
    <property type="entry name" value="SDRFAMILY"/>
</dbReference>
<dbReference type="Proteomes" id="UP000233398">
    <property type="component" value="Unassembled WGS sequence"/>
</dbReference>
<protein>
    <submittedName>
        <fullName evidence="4">Short-chain dehydrogenase</fullName>
    </submittedName>
</protein>
<reference evidence="4 5" key="1">
    <citation type="submission" date="2017-11" db="EMBL/GenBank/DDBJ databases">
        <title>Rhodohalobacter 15182 sp. nov., isolated from a salt lake.</title>
        <authorList>
            <person name="Han S."/>
        </authorList>
    </citation>
    <scope>NUCLEOTIDE SEQUENCE [LARGE SCALE GENOMIC DNA]</scope>
    <source>
        <strain evidence="4 5">15182</strain>
    </source>
</reference>
<comment type="caution">
    <text evidence="4">The sequence shown here is derived from an EMBL/GenBank/DDBJ whole genome shotgun (WGS) entry which is preliminary data.</text>
</comment>
<dbReference type="GO" id="GO:0016020">
    <property type="term" value="C:membrane"/>
    <property type="evidence" value="ECO:0007669"/>
    <property type="project" value="TreeGrafter"/>
</dbReference>
<organism evidence="4 5">
    <name type="scientific">Rhodohalobacter barkolensis</name>
    <dbReference type="NCBI Taxonomy" id="2053187"/>
    <lineage>
        <taxon>Bacteria</taxon>
        <taxon>Pseudomonadati</taxon>
        <taxon>Balneolota</taxon>
        <taxon>Balneolia</taxon>
        <taxon>Balneolales</taxon>
        <taxon>Balneolaceae</taxon>
        <taxon>Rhodohalobacter</taxon>
    </lineage>
</organism>
<dbReference type="PANTHER" id="PTHR44196">
    <property type="entry name" value="DEHYDROGENASE/REDUCTASE SDR FAMILY MEMBER 7B"/>
    <property type="match status" value="1"/>
</dbReference>
<dbReference type="SUPFAM" id="SSF51735">
    <property type="entry name" value="NAD(P)-binding Rossmann-fold domains"/>
    <property type="match status" value="1"/>
</dbReference>
<keyword evidence="2" id="KW-0560">Oxidoreductase</keyword>